<comment type="similarity">
    <text evidence="1">Belongs to the glycosyltransferase group 1 family. Glycosyltransferase 4 subfamily.</text>
</comment>
<dbReference type="GO" id="GO:0016757">
    <property type="term" value="F:glycosyltransferase activity"/>
    <property type="evidence" value="ECO:0007669"/>
    <property type="project" value="UniProtKB-KW"/>
</dbReference>
<dbReference type="InterPro" id="IPR001296">
    <property type="entry name" value="Glyco_trans_1"/>
</dbReference>
<proteinExistence type="inferred from homology"/>
<dbReference type="InterPro" id="IPR028098">
    <property type="entry name" value="Glyco_trans_4-like_N"/>
</dbReference>
<keyword evidence="3" id="KW-0808">Transferase</keyword>
<protein>
    <submittedName>
        <fullName evidence="6">Glycosyltransferase family 4 protein</fullName>
    </submittedName>
</protein>
<organism evidence="6 7">
    <name type="scientific">Candidatus Andeanibacterium colombiense</name>
    <dbReference type="NCBI Taxonomy" id="3121345"/>
    <lineage>
        <taxon>Bacteria</taxon>
        <taxon>Pseudomonadati</taxon>
        <taxon>Pseudomonadota</taxon>
        <taxon>Alphaproteobacteria</taxon>
        <taxon>Sphingomonadales</taxon>
        <taxon>Sphingomonadaceae</taxon>
        <taxon>Candidatus Andeanibacterium</taxon>
    </lineage>
</organism>
<feature type="domain" description="Glycosyltransferase subfamily 4-like N-terminal" evidence="5">
    <location>
        <begin position="23"/>
        <end position="178"/>
    </location>
</feature>
<evidence type="ECO:0000259" key="4">
    <source>
        <dbReference type="Pfam" id="PF00534"/>
    </source>
</evidence>
<name>A0AAJ5X7I1_9SPHN</name>
<feature type="domain" description="Glycosyl transferase family 1" evidence="4">
    <location>
        <begin position="191"/>
        <end position="355"/>
    </location>
</feature>
<keyword evidence="2" id="KW-0328">Glycosyltransferase</keyword>
<dbReference type="PANTHER" id="PTHR12526">
    <property type="entry name" value="GLYCOSYLTRANSFERASE"/>
    <property type="match status" value="1"/>
</dbReference>
<dbReference type="Gene3D" id="3.40.50.2000">
    <property type="entry name" value="Glycogen Phosphorylase B"/>
    <property type="match status" value="2"/>
</dbReference>
<evidence type="ECO:0000313" key="7">
    <source>
        <dbReference type="Proteomes" id="UP001218362"/>
    </source>
</evidence>
<gene>
    <name evidence="6" type="ORF">P0Y56_05695</name>
</gene>
<accession>A0AAJ5X7I1</accession>
<dbReference type="CDD" id="cd03801">
    <property type="entry name" value="GT4_PimA-like"/>
    <property type="match status" value="1"/>
</dbReference>
<evidence type="ECO:0000259" key="5">
    <source>
        <dbReference type="Pfam" id="PF13439"/>
    </source>
</evidence>
<dbReference type="SUPFAM" id="SSF53756">
    <property type="entry name" value="UDP-Glycosyltransferase/glycogen phosphorylase"/>
    <property type="match status" value="1"/>
</dbReference>
<dbReference type="Pfam" id="PF13439">
    <property type="entry name" value="Glyco_transf_4"/>
    <property type="match status" value="1"/>
</dbReference>
<reference evidence="6" key="1">
    <citation type="submission" date="2023-03" db="EMBL/GenBank/DDBJ databases">
        <title>Andean soil-derived lignocellulolytic bacterial consortium as a source of novel taxa and putative plastic-active enzymes.</title>
        <authorList>
            <person name="Diaz-Garcia L."/>
            <person name="Chuvochina M."/>
            <person name="Feuerriegel G."/>
            <person name="Bunk B."/>
            <person name="Sproer C."/>
            <person name="Streit W.R."/>
            <person name="Rodriguez L.M."/>
            <person name="Overmann J."/>
            <person name="Jimenez D.J."/>
        </authorList>
    </citation>
    <scope>NUCLEOTIDE SEQUENCE</scope>
    <source>
        <strain evidence="6">MAG 26</strain>
    </source>
</reference>
<sequence>MKLAYPMLWSGPLHKADRDQAVSTAAAFARRGHEVTLLLPRLAGDGVVDSAMLRDYFDVTGDFRTVQVPVRWAGTPALPSLWWLRRVLKSQLVTDADVLFSRIPAMLAVGERSPVPFVTDHYRPWPDDLPMLRPLIRRTARQRHCLGILTHSDFAAESYRRCGVSDDKLLVAHNGAELGRFEPALTPAEARRMVGLDPDRPTVVYAGRINEKKGLDQVLALAGLRPEVAFVLVGSESEGPIERAAREHPNLQVFPWQGPRTLAPFLFAADVLVVPPSSAPLEQFGNCVLPIKLFAYFAAGRPILAPEAADTVGFLRQRENALLVMPDDPQAAASALDELLGDRALAARLGEAARSEALLLSWDRRAEKIETFLLERLASAGLAPKAAST</sequence>
<dbReference type="EMBL" id="CP119316">
    <property type="protein sequence ID" value="WEK47788.1"/>
    <property type="molecule type" value="Genomic_DNA"/>
</dbReference>
<evidence type="ECO:0000256" key="2">
    <source>
        <dbReference type="ARBA" id="ARBA00022676"/>
    </source>
</evidence>
<evidence type="ECO:0000256" key="1">
    <source>
        <dbReference type="ARBA" id="ARBA00009481"/>
    </source>
</evidence>
<dbReference type="KEGG" id="acob:P0Y56_05695"/>
<dbReference type="PANTHER" id="PTHR12526:SF640">
    <property type="entry name" value="COLANIC ACID BIOSYNTHESIS GLYCOSYLTRANSFERASE WCAL-RELATED"/>
    <property type="match status" value="1"/>
</dbReference>
<evidence type="ECO:0000313" key="6">
    <source>
        <dbReference type="EMBL" id="WEK47788.1"/>
    </source>
</evidence>
<evidence type="ECO:0000256" key="3">
    <source>
        <dbReference type="ARBA" id="ARBA00022679"/>
    </source>
</evidence>
<dbReference type="Pfam" id="PF00534">
    <property type="entry name" value="Glycos_transf_1"/>
    <property type="match status" value="1"/>
</dbReference>
<dbReference type="Proteomes" id="UP001218362">
    <property type="component" value="Chromosome"/>
</dbReference>
<dbReference type="AlphaFoldDB" id="A0AAJ5X7I1"/>